<comment type="pathway">
    <text evidence="2 15">Porphyrin-containing compound metabolism; protoporphyrin-IX biosynthesis; protoporphyrinogen-IX from coproporphyrinogen-III (AdoMet route): step 1/1.</text>
</comment>
<sequence length="467" mass="53602">MQLKQSSGNNLFDKQLIQKYNLTGPRYTSYPTAVVFNEQYNSGNHRKNLLSCYEASVNKPLSLYVHIPFCDTLCFFCACNKIATKRREKADVYLDYLEQEMQLQAALIPDGREVEQLHLGGGTPTFLTHEQMRRLMKMIAKHFNLIGDEKRDYSIEIDPREAAPETINLLAELGFNRFSMGVQDVQKKVQQAVNRIQPIELTAKAIKQCRRSGAKSINIDLIYGLPHQTHESFKDTLTQVIQLSPDRLSVFNYAHLPHLFTPQKRINEADLPSADEKLRILEMTIEVLTDAGYVYIGMDHFAKPDDELAKAQQQETLQRNFQGYTTHAECDLLAMGVSAISLINHCFSQNVKTLDAYYHQLDQGQIPVMKGYQLDRDDQLRKMVIQQLACHFVIHKQQVEVAFDICFDDYFSNELQQLNSFITDGLVEVLPDTIVVNDKGRLLIRNICMVFDAHLNQQTKKQFSKVI</sequence>
<proteinExistence type="inferred from homology"/>
<evidence type="ECO:0000256" key="1">
    <source>
        <dbReference type="ARBA" id="ARBA00004496"/>
    </source>
</evidence>
<dbReference type="SFLD" id="SFLDF00277">
    <property type="entry name" value="oxygen-independent_coproporphy"/>
    <property type="match status" value="1"/>
</dbReference>
<dbReference type="SFLD" id="SFLDG01065">
    <property type="entry name" value="anaerobic_coproporphyrinogen-I"/>
    <property type="match status" value="1"/>
</dbReference>
<comment type="similarity">
    <text evidence="3 15">Belongs to the anaerobic coproporphyrinogen-III oxidase family.</text>
</comment>
<dbReference type="InterPro" id="IPR004558">
    <property type="entry name" value="Coprogen_oxidase_HemN"/>
</dbReference>
<dbReference type="Gene3D" id="3.80.30.20">
    <property type="entry name" value="tm_1862 like domain"/>
    <property type="match status" value="1"/>
</dbReference>
<keyword evidence="7 15" id="KW-0949">S-adenosyl-L-methionine</keyword>
<name>A0ABV7JFN9_9GAMM</name>
<evidence type="ECO:0000256" key="13">
    <source>
        <dbReference type="ARBA" id="ARBA00024295"/>
    </source>
</evidence>
<keyword evidence="10 15" id="KW-0408">Iron</keyword>
<dbReference type="InterPro" id="IPR023404">
    <property type="entry name" value="rSAM_horseshoe"/>
</dbReference>
<dbReference type="InterPro" id="IPR058240">
    <property type="entry name" value="rSAM_sf"/>
</dbReference>
<comment type="function">
    <text evidence="13">Involved in the heme biosynthesis. Catalyzes the anaerobic oxidative decarboxylation of propionate groups of rings A and B of coproporphyrinogen III to yield the vinyl groups in protoporphyrinogen IX.</text>
</comment>
<dbReference type="GO" id="GO:0051989">
    <property type="term" value="F:coproporphyrinogen dehydrogenase activity"/>
    <property type="evidence" value="ECO:0007669"/>
    <property type="project" value="UniProtKB-EC"/>
</dbReference>
<dbReference type="InterPro" id="IPR006638">
    <property type="entry name" value="Elp3/MiaA/NifB-like_rSAM"/>
</dbReference>
<keyword evidence="6 15" id="KW-0963">Cytoplasm</keyword>
<dbReference type="EC" id="1.3.98.3" evidence="15"/>
<evidence type="ECO:0000256" key="6">
    <source>
        <dbReference type="ARBA" id="ARBA00022490"/>
    </source>
</evidence>
<evidence type="ECO:0000256" key="10">
    <source>
        <dbReference type="ARBA" id="ARBA00023004"/>
    </source>
</evidence>
<evidence type="ECO:0000256" key="2">
    <source>
        <dbReference type="ARBA" id="ARBA00004785"/>
    </source>
</evidence>
<dbReference type="CDD" id="cd01335">
    <property type="entry name" value="Radical_SAM"/>
    <property type="match status" value="1"/>
</dbReference>
<dbReference type="InterPro" id="IPR034505">
    <property type="entry name" value="Coproporphyrinogen-III_oxidase"/>
</dbReference>
<evidence type="ECO:0000256" key="12">
    <source>
        <dbReference type="ARBA" id="ARBA00023244"/>
    </source>
</evidence>
<dbReference type="RefSeq" id="WP_077412287.1">
    <property type="nucleotide sequence ID" value="NZ_JBHRTS010000009.1"/>
</dbReference>
<evidence type="ECO:0000256" key="8">
    <source>
        <dbReference type="ARBA" id="ARBA00022723"/>
    </source>
</evidence>
<evidence type="ECO:0000256" key="9">
    <source>
        <dbReference type="ARBA" id="ARBA00023002"/>
    </source>
</evidence>
<evidence type="ECO:0000256" key="11">
    <source>
        <dbReference type="ARBA" id="ARBA00023014"/>
    </source>
</evidence>
<protein>
    <recommendedName>
        <fullName evidence="15">Coproporphyrinogen-III oxidase</fullName>
        <ecNumber evidence="15">1.3.98.3</ecNumber>
    </recommendedName>
</protein>
<accession>A0ABV7JFN9</accession>
<evidence type="ECO:0000256" key="14">
    <source>
        <dbReference type="ARBA" id="ARBA00048321"/>
    </source>
</evidence>
<dbReference type="Pfam" id="PF04055">
    <property type="entry name" value="Radical_SAM"/>
    <property type="match status" value="1"/>
</dbReference>
<evidence type="ECO:0000313" key="18">
    <source>
        <dbReference type="Proteomes" id="UP001595533"/>
    </source>
</evidence>
<evidence type="ECO:0000256" key="5">
    <source>
        <dbReference type="ARBA" id="ARBA00022485"/>
    </source>
</evidence>
<keyword evidence="9 15" id="KW-0560">Oxidoreductase</keyword>
<dbReference type="Gene3D" id="1.10.10.920">
    <property type="match status" value="1"/>
</dbReference>
<dbReference type="Proteomes" id="UP001595533">
    <property type="component" value="Unassembled WGS sequence"/>
</dbReference>
<evidence type="ECO:0000256" key="15">
    <source>
        <dbReference type="PIRNR" id="PIRNR000167"/>
    </source>
</evidence>
<comment type="cofactor">
    <cofactor evidence="15">
        <name>[4Fe-4S] cluster</name>
        <dbReference type="ChEBI" id="CHEBI:49883"/>
    </cofactor>
    <text evidence="15">Binds 1 [4Fe-4S] cluster. The cluster is coordinated with 3 cysteines and an exchangeable S-adenosyl-L-methionine.</text>
</comment>
<dbReference type="PANTHER" id="PTHR13932">
    <property type="entry name" value="COPROPORPHYRINIGEN III OXIDASE"/>
    <property type="match status" value="1"/>
</dbReference>
<feature type="domain" description="Radical SAM core" evidence="16">
    <location>
        <begin position="55"/>
        <end position="291"/>
    </location>
</feature>
<dbReference type="SFLD" id="SFLDG01082">
    <property type="entry name" value="B12-binding_domain_containing"/>
    <property type="match status" value="1"/>
</dbReference>
<dbReference type="PIRSF" id="PIRSF000167">
    <property type="entry name" value="HemN"/>
    <property type="match status" value="1"/>
</dbReference>
<evidence type="ECO:0000256" key="3">
    <source>
        <dbReference type="ARBA" id="ARBA00005493"/>
    </source>
</evidence>
<dbReference type="PANTHER" id="PTHR13932:SF6">
    <property type="entry name" value="OXYGEN-INDEPENDENT COPROPORPHYRINOGEN III OXIDASE"/>
    <property type="match status" value="1"/>
</dbReference>
<keyword evidence="5 15" id="KW-0004">4Fe-4S</keyword>
<organism evidence="17 18">
    <name type="scientific">Marinicella sediminis</name>
    <dbReference type="NCBI Taxonomy" id="1792834"/>
    <lineage>
        <taxon>Bacteria</taxon>
        <taxon>Pseudomonadati</taxon>
        <taxon>Pseudomonadota</taxon>
        <taxon>Gammaproteobacteria</taxon>
        <taxon>Lysobacterales</taxon>
        <taxon>Marinicellaceae</taxon>
        <taxon>Marinicella</taxon>
    </lineage>
</organism>
<keyword evidence="8 15" id="KW-0479">Metal-binding</keyword>
<reference evidence="18" key="1">
    <citation type="journal article" date="2019" name="Int. J. Syst. Evol. Microbiol.">
        <title>The Global Catalogue of Microorganisms (GCM) 10K type strain sequencing project: providing services to taxonomists for standard genome sequencing and annotation.</title>
        <authorList>
            <consortium name="The Broad Institute Genomics Platform"/>
            <consortium name="The Broad Institute Genome Sequencing Center for Infectious Disease"/>
            <person name="Wu L."/>
            <person name="Ma J."/>
        </authorList>
    </citation>
    <scope>NUCLEOTIDE SEQUENCE [LARGE SCALE GENOMIC DNA]</scope>
    <source>
        <strain evidence="18">KCTC 42953</strain>
    </source>
</reference>
<dbReference type="SFLD" id="SFLDS00029">
    <property type="entry name" value="Radical_SAM"/>
    <property type="match status" value="1"/>
</dbReference>
<dbReference type="SMART" id="SM00729">
    <property type="entry name" value="Elp3"/>
    <property type="match status" value="1"/>
</dbReference>
<evidence type="ECO:0000259" key="16">
    <source>
        <dbReference type="PROSITE" id="PS51918"/>
    </source>
</evidence>
<keyword evidence="11 15" id="KW-0411">Iron-sulfur</keyword>
<dbReference type="NCBIfam" id="TIGR00538">
    <property type="entry name" value="hemN"/>
    <property type="match status" value="1"/>
</dbReference>
<comment type="subunit">
    <text evidence="4">Monomer.</text>
</comment>
<comment type="catalytic activity">
    <reaction evidence="14 15">
        <text>coproporphyrinogen III + 2 S-adenosyl-L-methionine = protoporphyrinogen IX + 2 5'-deoxyadenosine + 2 L-methionine + 2 CO2</text>
        <dbReference type="Rhea" id="RHEA:15425"/>
        <dbReference type="ChEBI" id="CHEBI:16526"/>
        <dbReference type="ChEBI" id="CHEBI:17319"/>
        <dbReference type="ChEBI" id="CHEBI:57307"/>
        <dbReference type="ChEBI" id="CHEBI:57309"/>
        <dbReference type="ChEBI" id="CHEBI:57844"/>
        <dbReference type="ChEBI" id="CHEBI:59789"/>
        <dbReference type="EC" id="1.3.98.3"/>
    </reaction>
</comment>
<dbReference type="SUPFAM" id="SSF102114">
    <property type="entry name" value="Radical SAM enzymes"/>
    <property type="match status" value="1"/>
</dbReference>
<dbReference type="InterPro" id="IPR007197">
    <property type="entry name" value="rSAM"/>
</dbReference>
<evidence type="ECO:0000256" key="4">
    <source>
        <dbReference type="ARBA" id="ARBA00011245"/>
    </source>
</evidence>
<keyword evidence="12 15" id="KW-0627">Porphyrin biosynthesis</keyword>
<evidence type="ECO:0000313" key="17">
    <source>
        <dbReference type="EMBL" id="MFC3195628.1"/>
    </source>
</evidence>
<comment type="subcellular location">
    <subcellularLocation>
        <location evidence="1 15">Cytoplasm</location>
    </subcellularLocation>
</comment>
<dbReference type="PROSITE" id="PS51918">
    <property type="entry name" value="RADICAL_SAM"/>
    <property type="match status" value="1"/>
</dbReference>
<dbReference type="EMBL" id="JBHRTS010000009">
    <property type="protein sequence ID" value="MFC3195628.1"/>
    <property type="molecule type" value="Genomic_DNA"/>
</dbReference>
<comment type="caution">
    <text evidence="17">The sequence shown here is derived from an EMBL/GenBank/DDBJ whole genome shotgun (WGS) entry which is preliminary data.</text>
</comment>
<evidence type="ECO:0000256" key="7">
    <source>
        <dbReference type="ARBA" id="ARBA00022691"/>
    </source>
</evidence>
<keyword evidence="18" id="KW-1185">Reference proteome</keyword>
<gene>
    <name evidence="17" type="primary">hemN</name>
    <name evidence="17" type="ORF">ACFODZ_15345</name>
</gene>